<reference evidence="3" key="1">
    <citation type="submission" date="2019-11" db="EMBL/GenBank/DDBJ databases">
        <authorList>
            <person name="Feng L."/>
        </authorList>
    </citation>
    <scope>NUCLEOTIDE SEQUENCE</scope>
    <source>
        <strain evidence="3">AundefinedLFYP135</strain>
    </source>
</reference>
<organism evidence="3">
    <name type="scientific">uncultured Anaerotruncus sp</name>
    <dbReference type="NCBI Taxonomy" id="905011"/>
    <lineage>
        <taxon>Bacteria</taxon>
        <taxon>Bacillati</taxon>
        <taxon>Bacillota</taxon>
        <taxon>Clostridia</taxon>
        <taxon>Eubacteriales</taxon>
        <taxon>Oscillospiraceae</taxon>
        <taxon>Anaerotruncus</taxon>
        <taxon>environmental samples</taxon>
    </lineage>
</organism>
<dbReference type="InterPro" id="IPR036938">
    <property type="entry name" value="PAP2/HPO_sf"/>
</dbReference>
<feature type="transmembrane region" description="Helical" evidence="1">
    <location>
        <begin position="20"/>
        <end position="42"/>
    </location>
</feature>
<dbReference type="EMBL" id="CACRSL010000003">
    <property type="protein sequence ID" value="VYS92850.1"/>
    <property type="molecule type" value="Genomic_DNA"/>
</dbReference>
<dbReference type="EC" id="3.6.1.27" evidence="3"/>
<gene>
    <name evidence="3" type="primary">bcrC</name>
    <name evidence="3" type="ORF">AULFYP135_00951</name>
</gene>
<proteinExistence type="predicted"/>
<feature type="transmembrane region" description="Helical" evidence="1">
    <location>
        <begin position="170"/>
        <end position="186"/>
    </location>
</feature>
<name>A0A6N2SM28_9FIRM</name>
<feature type="transmembrane region" description="Helical" evidence="1">
    <location>
        <begin position="144"/>
        <end position="163"/>
    </location>
</feature>
<dbReference type="PANTHER" id="PTHR14969">
    <property type="entry name" value="SPHINGOSINE-1-PHOSPHATE PHOSPHOHYDROLASE"/>
    <property type="match status" value="1"/>
</dbReference>
<dbReference type="GO" id="GO:0050380">
    <property type="term" value="F:undecaprenyl-diphosphatase activity"/>
    <property type="evidence" value="ECO:0007669"/>
    <property type="project" value="UniProtKB-EC"/>
</dbReference>
<protein>
    <submittedName>
        <fullName evidence="3">Undecaprenyl-diphosphatase BcrC</fullName>
        <ecNumber evidence="3">3.6.1.27</ecNumber>
    </submittedName>
</protein>
<feature type="domain" description="Phosphatidic acid phosphatase type 2/haloperoxidase" evidence="2">
    <location>
        <begin position="49"/>
        <end position="159"/>
    </location>
</feature>
<keyword evidence="1" id="KW-1133">Transmembrane helix</keyword>
<evidence type="ECO:0000259" key="2">
    <source>
        <dbReference type="SMART" id="SM00014"/>
    </source>
</evidence>
<dbReference type="Pfam" id="PF01569">
    <property type="entry name" value="PAP2"/>
    <property type="match status" value="1"/>
</dbReference>
<dbReference type="Gene3D" id="1.20.144.10">
    <property type="entry name" value="Phosphatidic acid phosphatase type 2/haloperoxidase"/>
    <property type="match status" value="1"/>
</dbReference>
<accession>A0A6N2SM28</accession>
<feature type="transmembrane region" description="Helical" evidence="1">
    <location>
        <begin position="256"/>
        <end position="276"/>
    </location>
</feature>
<dbReference type="SMART" id="SM00014">
    <property type="entry name" value="acidPPc"/>
    <property type="match status" value="1"/>
</dbReference>
<dbReference type="PANTHER" id="PTHR14969:SF13">
    <property type="entry name" value="AT30094P"/>
    <property type="match status" value="1"/>
</dbReference>
<evidence type="ECO:0000313" key="3">
    <source>
        <dbReference type="EMBL" id="VYS92850.1"/>
    </source>
</evidence>
<keyword evidence="1" id="KW-0812">Transmembrane</keyword>
<keyword evidence="3" id="KW-0378">Hydrolase</keyword>
<dbReference type="InterPro" id="IPR000326">
    <property type="entry name" value="PAP2/HPO"/>
</dbReference>
<feature type="transmembrane region" description="Helical" evidence="1">
    <location>
        <begin position="117"/>
        <end position="138"/>
    </location>
</feature>
<feature type="transmembrane region" description="Helical" evidence="1">
    <location>
        <begin position="224"/>
        <end position="244"/>
    </location>
</feature>
<dbReference type="AlphaFoldDB" id="A0A6N2SM28"/>
<evidence type="ECO:0000256" key="1">
    <source>
        <dbReference type="SAM" id="Phobius"/>
    </source>
</evidence>
<keyword evidence="1" id="KW-0472">Membrane</keyword>
<sequence length="278" mass="30725">MELELIRFIQQFRSPVLDAIFTAVTMVGEPYFAAAVLTWIYWNVDKGRGRFIAYGVFTSLVINNAVKDFFKLPRPIGQEGIVSQRVETATGHSFPSGHTQNTAAVFTSLALAFSSRILAVLTPFAILLVGLSRLYLGVHYPKDVLAGALLGVCIPLALHRIYLKTRDKQLLILLTFALLLPTVLVGDSRDYIKGMALFCGFAFGSLLEDRLVSFSTEGRPVIKWARYLLGLAILGAVEFGMKFLLPDVAAVVGLRYFLLSFLGMGALPWLFQALHLSY</sequence>
<dbReference type="SUPFAM" id="SSF48317">
    <property type="entry name" value="Acid phosphatase/Vanadium-dependent haloperoxidase"/>
    <property type="match status" value="1"/>
</dbReference>